<feature type="compositionally biased region" description="Pro residues" evidence="12">
    <location>
        <begin position="658"/>
        <end position="676"/>
    </location>
</feature>
<dbReference type="GO" id="GO:0005634">
    <property type="term" value="C:nucleus"/>
    <property type="evidence" value="ECO:0007669"/>
    <property type="project" value="UniProtKB-SubCell"/>
</dbReference>
<feature type="domain" description="C3H1-type" evidence="13">
    <location>
        <begin position="260"/>
        <end position="287"/>
    </location>
</feature>
<dbReference type="Pfam" id="PF00644">
    <property type="entry name" value="PARP"/>
    <property type="match status" value="1"/>
</dbReference>
<dbReference type="PROSITE" id="PS50918">
    <property type="entry name" value="WWE"/>
    <property type="match status" value="1"/>
</dbReference>
<dbReference type="SMART" id="SM00356">
    <property type="entry name" value="ZnF_C3H1"/>
    <property type="match status" value="3"/>
</dbReference>
<dbReference type="PANTHER" id="PTHR45740">
    <property type="entry name" value="POLY [ADP-RIBOSE] POLYMERASE"/>
    <property type="match status" value="1"/>
</dbReference>
<keyword evidence="6" id="KW-0677">Repeat</keyword>
<keyword evidence="9" id="KW-0539">Nucleus</keyword>
<dbReference type="AlphaFoldDB" id="A0A8C3AUB6"/>
<keyword evidence="7 11" id="KW-0863">Zinc-finger</keyword>
<gene>
    <name evidence="16" type="primary">si:ch73-252i11.1</name>
</gene>
<dbReference type="InterPro" id="IPR012317">
    <property type="entry name" value="Poly(ADP-ribose)pol_cat_dom"/>
</dbReference>
<dbReference type="PROSITE" id="PS51059">
    <property type="entry name" value="PARP_CATALYTIC"/>
    <property type="match status" value="1"/>
</dbReference>
<dbReference type="InterPro" id="IPR057602">
    <property type="entry name" value="Zfn-CCCH_PARP12"/>
</dbReference>
<dbReference type="Pfam" id="PF02825">
    <property type="entry name" value="WWE"/>
    <property type="match status" value="1"/>
</dbReference>
<dbReference type="CDD" id="cd01439">
    <property type="entry name" value="TCCD_inducible_PARP_like"/>
    <property type="match status" value="1"/>
</dbReference>
<evidence type="ECO:0000256" key="9">
    <source>
        <dbReference type="ARBA" id="ARBA00023242"/>
    </source>
</evidence>
<evidence type="ECO:0000313" key="16">
    <source>
        <dbReference type="Ensembl" id="ENSCLMP00005046662.1"/>
    </source>
</evidence>
<comment type="subcellular location">
    <subcellularLocation>
        <location evidence="2">Cytoplasm</location>
    </subcellularLocation>
    <subcellularLocation>
        <location evidence="1">Nucleus</location>
    </subcellularLocation>
</comment>
<dbReference type="InterPro" id="IPR000571">
    <property type="entry name" value="Znf_CCCH"/>
</dbReference>
<dbReference type="Proteomes" id="UP000694565">
    <property type="component" value="Unplaced"/>
</dbReference>
<feature type="zinc finger region" description="C3H1-type" evidence="11">
    <location>
        <begin position="75"/>
        <end position="98"/>
    </location>
</feature>
<evidence type="ECO:0000259" key="13">
    <source>
        <dbReference type="PROSITE" id="PS50103"/>
    </source>
</evidence>
<evidence type="ECO:0000256" key="5">
    <source>
        <dbReference type="ARBA" id="ARBA00022723"/>
    </source>
</evidence>
<accession>A0A8C3AUB6</accession>
<evidence type="ECO:0000256" key="1">
    <source>
        <dbReference type="ARBA" id="ARBA00004123"/>
    </source>
</evidence>
<keyword evidence="3" id="KW-0963">Cytoplasm</keyword>
<dbReference type="PROSITE" id="PS50103">
    <property type="entry name" value="ZF_C3H1"/>
    <property type="match status" value="2"/>
</dbReference>
<keyword evidence="8 11" id="KW-0862">Zinc</keyword>
<dbReference type="GO" id="GO:0005737">
    <property type="term" value="C:cytoplasm"/>
    <property type="evidence" value="ECO:0007669"/>
    <property type="project" value="UniProtKB-SubCell"/>
</dbReference>
<feature type="domain" description="PARP catalytic" evidence="15">
    <location>
        <begin position="455"/>
        <end position="668"/>
    </location>
</feature>
<comment type="similarity">
    <text evidence="10">Belongs to the ARTD/PARP family.</text>
</comment>
<name>A0A8C3AUB6_CYCLU</name>
<feature type="region of interest" description="Disordered" evidence="12">
    <location>
        <begin position="212"/>
        <end position="233"/>
    </location>
</feature>
<organism evidence="16 17">
    <name type="scientific">Cyclopterus lumpus</name>
    <name type="common">Lumpsucker</name>
    <dbReference type="NCBI Taxonomy" id="8103"/>
    <lineage>
        <taxon>Eukaryota</taxon>
        <taxon>Metazoa</taxon>
        <taxon>Chordata</taxon>
        <taxon>Craniata</taxon>
        <taxon>Vertebrata</taxon>
        <taxon>Euteleostomi</taxon>
        <taxon>Actinopterygii</taxon>
        <taxon>Neopterygii</taxon>
        <taxon>Teleostei</taxon>
        <taxon>Neoteleostei</taxon>
        <taxon>Acanthomorphata</taxon>
        <taxon>Eupercaria</taxon>
        <taxon>Perciformes</taxon>
        <taxon>Cottioidei</taxon>
        <taxon>Cottales</taxon>
        <taxon>Cyclopteridae</taxon>
        <taxon>Cyclopterus</taxon>
    </lineage>
</organism>
<evidence type="ECO:0000256" key="10">
    <source>
        <dbReference type="ARBA" id="ARBA00024347"/>
    </source>
</evidence>
<protein>
    <submittedName>
        <fullName evidence="16">Si:ch73-252i11.1</fullName>
    </submittedName>
</protein>
<feature type="domain" description="C3H1-type" evidence="13">
    <location>
        <begin position="75"/>
        <end position="98"/>
    </location>
</feature>
<evidence type="ECO:0000256" key="2">
    <source>
        <dbReference type="ARBA" id="ARBA00004496"/>
    </source>
</evidence>
<evidence type="ECO:0000259" key="15">
    <source>
        <dbReference type="PROSITE" id="PS51059"/>
    </source>
</evidence>
<dbReference type="GO" id="GO:0008270">
    <property type="term" value="F:zinc ion binding"/>
    <property type="evidence" value="ECO:0007669"/>
    <property type="project" value="UniProtKB-KW"/>
</dbReference>
<evidence type="ECO:0000256" key="7">
    <source>
        <dbReference type="ARBA" id="ARBA00022771"/>
    </source>
</evidence>
<evidence type="ECO:0000313" key="17">
    <source>
        <dbReference type="Proteomes" id="UP000694565"/>
    </source>
</evidence>
<evidence type="ECO:0000256" key="3">
    <source>
        <dbReference type="ARBA" id="ARBA00022490"/>
    </source>
</evidence>
<dbReference type="InterPro" id="IPR004170">
    <property type="entry name" value="WWE_dom"/>
</dbReference>
<feature type="zinc finger region" description="C3H1-type" evidence="11">
    <location>
        <begin position="260"/>
        <end position="287"/>
    </location>
</feature>
<dbReference type="Ensembl" id="ENSCLMT00005048274.1">
    <property type="protein sequence ID" value="ENSCLMP00005046662.1"/>
    <property type="gene ID" value="ENSCLMG00005021470.1"/>
</dbReference>
<dbReference type="InterPro" id="IPR037197">
    <property type="entry name" value="WWE_dom_sf"/>
</dbReference>
<reference evidence="16" key="1">
    <citation type="submission" date="2025-08" db="UniProtKB">
        <authorList>
            <consortium name="Ensembl"/>
        </authorList>
    </citation>
    <scope>IDENTIFICATION</scope>
</reference>
<proteinExistence type="inferred from homology"/>
<dbReference type="Pfam" id="PF23466">
    <property type="entry name" value="WWE_4"/>
    <property type="match status" value="1"/>
</dbReference>
<dbReference type="SUPFAM" id="SSF117839">
    <property type="entry name" value="WWE domain"/>
    <property type="match status" value="1"/>
</dbReference>
<keyword evidence="17" id="KW-1185">Reference proteome</keyword>
<dbReference type="SUPFAM" id="SSF56399">
    <property type="entry name" value="ADP-ribosylation"/>
    <property type="match status" value="1"/>
</dbReference>
<dbReference type="InterPro" id="IPR051712">
    <property type="entry name" value="ARTD-AVP"/>
</dbReference>
<keyword evidence="5 11" id="KW-0479">Metal-binding</keyword>
<sequence>MESVILKFILENQGAVDKEYLTCNLGSGDVIDDIISNREMFVLCQPFGQQKVVARTRLQLCRVRECLGSCYMLHLCKKFLFTGNCPFRTRCKLSHQLDSDHNMALLRVHKLESLSRTELRTLLVQSDNWMMPDICHNYNNGDGEFGLCGEGHDCKRLHMCERYMNRDCSCFKTNDFNAAQPYACLQRRGVPDDLFPSLRSVYANKLALKYDDRKSSAPSGGDGPSPRPRPVRGELRPLQKLITNGTGRHFTVLFLCLCPSDKTAICMFFIKGHCIHEEQCFKVHNKLPYKWEVREGSQWTDLPDNETIEKHYCDPKNTYSGGFPPVNFDTMTHGSGKVRRLSTTNSLLEPTFIHTTEWVWYWEDESGNWNTYASAAGHKAADMDSATMEHRFLSNDKDVLDFTAGSQSYSLSFQDMIQTNKEYGTKRLVKRRPRFVSAADVLTKRVRRPQNFTALPDSWDRAQIPQSGFTRVPLVRSSEEFKELEILFCKSLRGFDIVRIERVQNKALWELFQWQKTQMKSNNQGRNVTEKQLFHGTDSKYVDVICKTNFDWRVCGVNGTVFGQGTYFARDAKYSHSYTGDSDVKSMFVSRVLVGGYTKGHSSYRRPPPKDGGDINFFDSCVDDVMDPSIFVVFDKLQIYPEYVLQYKATYSAVARPAPQPVRPAPQPARPTPQPARPSTYVAPPTTPSYKPSAYSSQTHQPSYYQPAQPPPTPPPKKNDSCVIA</sequence>
<dbReference type="GeneTree" id="ENSGT00940000154649"/>
<dbReference type="GO" id="GO:1990404">
    <property type="term" value="F:NAD+-protein mono-ADP-ribosyltransferase activity"/>
    <property type="evidence" value="ECO:0007669"/>
    <property type="project" value="TreeGrafter"/>
</dbReference>
<feature type="region of interest" description="Disordered" evidence="12">
    <location>
        <begin position="657"/>
        <end position="725"/>
    </location>
</feature>
<dbReference type="Pfam" id="PF25261">
    <property type="entry name" value="zf-CCCH_PARP12"/>
    <property type="match status" value="1"/>
</dbReference>
<evidence type="ECO:0000256" key="11">
    <source>
        <dbReference type="PROSITE-ProRule" id="PRU00723"/>
    </source>
</evidence>
<dbReference type="GO" id="GO:0003950">
    <property type="term" value="F:NAD+ poly-ADP-ribosyltransferase activity"/>
    <property type="evidence" value="ECO:0007669"/>
    <property type="project" value="InterPro"/>
</dbReference>
<dbReference type="Gene3D" id="3.90.228.10">
    <property type="match status" value="1"/>
</dbReference>
<evidence type="ECO:0000256" key="4">
    <source>
        <dbReference type="ARBA" id="ARBA00022553"/>
    </source>
</evidence>
<evidence type="ECO:0000256" key="12">
    <source>
        <dbReference type="SAM" id="MobiDB-lite"/>
    </source>
</evidence>
<keyword evidence="4" id="KW-0597">Phosphoprotein</keyword>
<dbReference type="Gene3D" id="3.30.720.50">
    <property type="match status" value="1"/>
</dbReference>
<evidence type="ECO:0000259" key="14">
    <source>
        <dbReference type="PROSITE" id="PS50918"/>
    </source>
</evidence>
<feature type="compositionally biased region" description="Polar residues" evidence="12">
    <location>
        <begin position="688"/>
        <end position="700"/>
    </location>
</feature>
<reference evidence="16" key="2">
    <citation type="submission" date="2025-09" db="UniProtKB">
        <authorList>
            <consortium name="Ensembl"/>
        </authorList>
    </citation>
    <scope>IDENTIFICATION</scope>
</reference>
<evidence type="ECO:0000256" key="6">
    <source>
        <dbReference type="ARBA" id="ARBA00022737"/>
    </source>
</evidence>
<evidence type="ECO:0000256" key="8">
    <source>
        <dbReference type="ARBA" id="ARBA00022833"/>
    </source>
</evidence>
<dbReference type="PANTHER" id="PTHR45740:SF15">
    <property type="entry name" value="ZINC FINGER CCCH TYPE DOMAIN CONTAINING 1-LIKE"/>
    <property type="match status" value="1"/>
</dbReference>
<feature type="domain" description="WWE" evidence="14">
    <location>
        <begin position="346"/>
        <end position="431"/>
    </location>
</feature>